<dbReference type="PANTHER" id="PTHR30055:SF151">
    <property type="entry name" value="TRANSCRIPTIONAL REGULATORY PROTEIN"/>
    <property type="match status" value="1"/>
</dbReference>
<dbReference type="GO" id="GO:0000976">
    <property type="term" value="F:transcription cis-regulatory region binding"/>
    <property type="evidence" value="ECO:0007669"/>
    <property type="project" value="TreeGrafter"/>
</dbReference>
<evidence type="ECO:0000313" key="7">
    <source>
        <dbReference type="Proteomes" id="UP000190965"/>
    </source>
</evidence>
<dbReference type="SUPFAM" id="SSF46689">
    <property type="entry name" value="Homeodomain-like"/>
    <property type="match status" value="1"/>
</dbReference>
<dbReference type="EMBL" id="MSDF01000031">
    <property type="protein sequence ID" value="OPA89783.1"/>
    <property type="molecule type" value="Genomic_DNA"/>
</dbReference>
<sequence length="195" mass="21688">MPRTGLSAEEIKNRAIDVALTRMRLLGVDKVRLTDVAKELGVSHAALYAHFADKAALLDAVTERWLCEIEQTLITVVSAAGDPTTRMSEWLVRLYQMKRKRALDDPEPHRAFDIAAALEKPFIIAHLNSLLNQLGALFQEAGAEFSGDANCNARLLYTTTAAYHHPTLVAQTAHIDQETMLRQIITLVLSGMRRI</sequence>
<reference evidence="6 7" key="1">
    <citation type="submission" date="2016-12" db="EMBL/GenBank/DDBJ databases">
        <title>Draft genome sequences of seven strains of Pseudomonas fluorescens that produce 4-formylaminooxyvinylglycine.</title>
        <authorList>
            <person name="Okrent R.A."/>
            <person name="Manning V.A."/>
            <person name="Trippe K.M."/>
        </authorList>
    </citation>
    <scope>NUCLEOTIDE SEQUENCE [LARGE SCALE GENOMIC DNA]</scope>
    <source>
        <strain evidence="6 7">P5A</strain>
    </source>
</reference>
<comment type="caution">
    <text evidence="6">The sequence shown here is derived from an EMBL/GenBank/DDBJ whole genome shotgun (WGS) entry which is preliminary data.</text>
</comment>
<accession>A0A1T2YCZ4</accession>
<evidence type="ECO:0000256" key="3">
    <source>
        <dbReference type="ARBA" id="ARBA00023163"/>
    </source>
</evidence>
<dbReference type="InterPro" id="IPR050109">
    <property type="entry name" value="HTH-type_TetR-like_transc_reg"/>
</dbReference>
<dbReference type="InterPro" id="IPR001647">
    <property type="entry name" value="HTH_TetR"/>
</dbReference>
<dbReference type="AlphaFoldDB" id="A0A1T2YCZ4"/>
<evidence type="ECO:0000259" key="5">
    <source>
        <dbReference type="PROSITE" id="PS50977"/>
    </source>
</evidence>
<name>A0A1T2YCZ4_PSEFL</name>
<dbReference type="InterPro" id="IPR041478">
    <property type="entry name" value="TetR_C_27"/>
</dbReference>
<keyword evidence="3" id="KW-0804">Transcription</keyword>
<dbReference type="OrthoDB" id="9811084at2"/>
<dbReference type="Pfam" id="PF00440">
    <property type="entry name" value="TetR_N"/>
    <property type="match status" value="1"/>
</dbReference>
<gene>
    <name evidence="6" type="ORF">BFW87_22200</name>
</gene>
<evidence type="ECO:0000313" key="6">
    <source>
        <dbReference type="EMBL" id="OPA89783.1"/>
    </source>
</evidence>
<keyword evidence="2 4" id="KW-0238">DNA-binding</keyword>
<dbReference type="Gene3D" id="1.10.357.10">
    <property type="entry name" value="Tetracycline Repressor, domain 2"/>
    <property type="match status" value="1"/>
</dbReference>
<proteinExistence type="predicted"/>
<evidence type="ECO:0000256" key="2">
    <source>
        <dbReference type="ARBA" id="ARBA00023125"/>
    </source>
</evidence>
<feature type="DNA-binding region" description="H-T-H motif" evidence="4">
    <location>
        <begin position="32"/>
        <end position="51"/>
    </location>
</feature>
<evidence type="ECO:0000256" key="1">
    <source>
        <dbReference type="ARBA" id="ARBA00023015"/>
    </source>
</evidence>
<dbReference type="PANTHER" id="PTHR30055">
    <property type="entry name" value="HTH-TYPE TRANSCRIPTIONAL REGULATOR RUTR"/>
    <property type="match status" value="1"/>
</dbReference>
<dbReference type="Proteomes" id="UP000190965">
    <property type="component" value="Unassembled WGS sequence"/>
</dbReference>
<evidence type="ECO:0000256" key="4">
    <source>
        <dbReference type="PROSITE-ProRule" id="PRU00335"/>
    </source>
</evidence>
<dbReference type="Pfam" id="PF17935">
    <property type="entry name" value="TetR_C_27"/>
    <property type="match status" value="1"/>
</dbReference>
<keyword evidence="1" id="KW-0805">Transcription regulation</keyword>
<dbReference type="GO" id="GO:0003700">
    <property type="term" value="F:DNA-binding transcription factor activity"/>
    <property type="evidence" value="ECO:0007669"/>
    <property type="project" value="TreeGrafter"/>
</dbReference>
<dbReference type="RefSeq" id="WP_078741856.1">
    <property type="nucleotide sequence ID" value="NZ_MSDF01000031.1"/>
</dbReference>
<feature type="domain" description="HTH tetR-type" evidence="5">
    <location>
        <begin position="9"/>
        <end position="69"/>
    </location>
</feature>
<dbReference type="InterPro" id="IPR009057">
    <property type="entry name" value="Homeodomain-like_sf"/>
</dbReference>
<protein>
    <recommendedName>
        <fullName evidence="5">HTH tetR-type domain-containing protein</fullName>
    </recommendedName>
</protein>
<organism evidence="6 7">
    <name type="scientific">Pseudomonas fluorescens</name>
    <dbReference type="NCBI Taxonomy" id="294"/>
    <lineage>
        <taxon>Bacteria</taxon>
        <taxon>Pseudomonadati</taxon>
        <taxon>Pseudomonadota</taxon>
        <taxon>Gammaproteobacteria</taxon>
        <taxon>Pseudomonadales</taxon>
        <taxon>Pseudomonadaceae</taxon>
        <taxon>Pseudomonas</taxon>
    </lineage>
</organism>
<dbReference type="PROSITE" id="PS50977">
    <property type="entry name" value="HTH_TETR_2"/>
    <property type="match status" value="1"/>
</dbReference>